<reference evidence="4 5" key="1">
    <citation type="journal article" date="2019" name="Nat. Ecol. Evol.">
        <title>Megaphylogeny resolves global patterns of mushroom evolution.</title>
        <authorList>
            <person name="Varga T."/>
            <person name="Krizsan K."/>
            <person name="Foldi C."/>
            <person name="Dima B."/>
            <person name="Sanchez-Garcia M."/>
            <person name="Sanchez-Ramirez S."/>
            <person name="Szollosi G.J."/>
            <person name="Szarkandi J.G."/>
            <person name="Papp V."/>
            <person name="Albert L."/>
            <person name="Andreopoulos W."/>
            <person name="Angelini C."/>
            <person name="Antonin V."/>
            <person name="Barry K.W."/>
            <person name="Bougher N.L."/>
            <person name="Buchanan P."/>
            <person name="Buyck B."/>
            <person name="Bense V."/>
            <person name="Catcheside P."/>
            <person name="Chovatia M."/>
            <person name="Cooper J."/>
            <person name="Damon W."/>
            <person name="Desjardin D."/>
            <person name="Finy P."/>
            <person name="Geml J."/>
            <person name="Haridas S."/>
            <person name="Hughes K."/>
            <person name="Justo A."/>
            <person name="Karasinski D."/>
            <person name="Kautmanova I."/>
            <person name="Kiss B."/>
            <person name="Kocsube S."/>
            <person name="Kotiranta H."/>
            <person name="LaButti K.M."/>
            <person name="Lechner B.E."/>
            <person name="Liimatainen K."/>
            <person name="Lipzen A."/>
            <person name="Lukacs Z."/>
            <person name="Mihaltcheva S."/>
            <person name="Morgado L.N."/>
            <person name="Niskanen T."/>
            <person name="Noordeloos M.E."/>
            <person name="Ohm R.A."/>
            <person name="Ortiz-Santana B."/>
            <person name="Ovrebo C."/>
            <person name="Racz N."/>
            <person name="Riley R."/>
            <person name="Savchenko A."/>
            <person name="Shiryaev A."/>
            <person name="Soop K."/>
            <person name="Spirin V."/>
            <person name="Szebenyi C."/>
            <person name="Tomsovsky M."/>
            <person name="Tulloss R.E."/>
            <person name="Uehling J."/>
            <person name="Grigoriev I.V."/>
            <person name="Vagvolgyi C."/>
            <person name="Papp T."/>
            <person name="Martin F.M."/>
            <person name="Miettinen O."/>
            <person name="Hibbett D.S."/>
            <person name="Nagy L.G."/>
        </authorList>
    </citation>
    <scope>NUCLEOTIDE SEQUENCE [LARGE SCALE GENOMIC DNA]</scope>
    <source>
        <strain evidence="4 5">CBS 962.96</strain>
    </source>
</reference>
<evidence type="ECO:0000256" key="2">
    <source>
        <dbReference type="SAM" id="Phobius"/>
    </source>
</evidence>
<dbReference type="Proteomes" id="UP000297245">
    <property type="component" value="Unassembled WGS sequence"/>
</dbReference>
<evidence type="ECO:0000256" key="1">
    <source>
        <dbReference type="SAM" id="MobiDB-lite"/>
    </source>
</evidence>
<organism evidence="4 5">
    <name type="scientific">Dendrothele bispora (strain CBS 962.96)</name>
    <dbReference type="NCBI Taxonomy" id="1314807"/>
    <lineage>
        <taxon>Eukaryota</taxon>
        <taxon>Fungi</taxon>
        <taxon>Dikarya</taxon>
        <taxon>Basidiomycota</taxon>
        <taxon>Agaricomycotina</taxon>
        <taxon>Agaricomycetes</taxon>
        <taxon>Agaricomycetidae</taxon>
        <taxon>Agaricales</taxon>
        <taxon>Agaricales incertae sedis</taxon>
        <taxon>Dendrothele</taxon>
    </lineage>
</organism>
<gene>
    <name evidence="4" type="ORF">K435DRAFT_851606</name>
</gene>
<keyword evidence="3" id="KW-0732">Signal</keyword>
<dbReference type="AlphaFoldDB" id="A0A4S8MLB5"/>
<accession>A0A4S8MLB5</accession>
<keyword evidence="2" id="KW-1133">Transmembrane helix</keyword>
<feature type="compositionally biased region" description="Polar residues" evidence="1">
    <location>
        <begin position="153"/>
        <end position="169"/>
    </location>
</feature>
<sequence>MNPNPLFAITLITVIQQTTALSIKPLSDIHISTPVVVSWFRHDSDSDPDQWFFRKQDMSFAQGNTDYSNGASESLTVQNANEDSGEVTITFTVNPGTFRLLGIEEGKQNPFFESSPTINVLPAVPLETPLVTSSVTSTSSQTTPTTTAVQSSKPTMLSKNSNENDSSTTPTVLASGVIASSGSDFWSQSTSSTSTLFASQGDGTVSSPTKSADPLETNQGFAKDESHPTVAIISASIFGTMIVIILAVIYWFLRRRRGKPICFDREMMVRNKRGSDHGHRKFLSFISSKSRATSTLSDSGVKPRTSMSSYQSSWTNSSELSEGSFYEAPVIGCQSKQRGSITSKYYDEFPMTPTISTSVHSLRSSEETLNMTKSYHPPNRTDRQMFIQEKIEELQQQMASASNRGLSSAREVEALRATIKRWENMQSLEWALEID</sequence>
<proteinExistence type="predicted"/>
<keyword evidence="2" id="KW-0472">Membrane</keyword>
<evidence type="ECO:0000256" key="3">
    <source>
        <dbReference type="SAM" id="SignalP"/>
    </source>
</evidence>
<feature type="signal peptide" evidence="3">
    <location>
        <begin position="1"/>
        <end position="20"/>
    </location>
</feature>
<dbReference type="OrthoDB" id="3070875at2759"/>
<feature type="transmembrane region" description="Helical" evidence="2">
    <location>
        <begin position="230"/>
        <end position="253"/>
    </location>
</feature>
<dbReference type="CDD" id="cd12087">
    <property type="entry name" value="TM_EGFR-like"/>
    <property type="match status" value="1"/>
</dbReference>
<keyword evidence="5" id="KW-1185">Reference proteome</keyword>
<dbReference type="EMBL" id="ML179064">
    <property type="protein sequence ID" value="THV03660.1"/>
    <property type="molecule type" value="Genomic_DNA"/>
</dbReference>
<protein>
    <submittedName>
        <fullName evidence="4">Uncharacterized protein</fullName>
    </submittedName>
</protein>
<evidence type="ECO:0000313" key="5">
    <source>
        <dbReference type="Proteomes" id="UP000297245"/>
    </source>
</evidence>
<name>A0A4S8MLB5_DENBC</name>
<feature type="region of interest" description="Disordered" evidence="1">
    <location>
        <begin position="134"/>
        <end position="169"/>
    </location>
</feature>
<feature type="compositionally biased region" description="Low complexity" evidence="1">
    <location>
        <begin position="134"/>
        <end position="152"/>
    </location>
</feature>
<feature type="chain" id="PRO_5020600226" evidence="3">
    <location>
        <begin position="21"/>
        <end position="435"/>
    </location>
</feature>
<keyword evidence="2" id="KW-0812">Transmembrane</keyword>
<evidence type="ECO:0000313" key="4">
    <source>
        <dbReference type="EMBL" id="THV03660.1"/>
    </source>
</evidence>